<evidence type="ECO:0000313" key="4">
    <source>
        <dbReference type="Proteomes" id="UP000242763"/>
    </source>
</evidence>
<accession>A0A1I3ICV2</accession>
<feature type="domain" description="FAD dependent oxidoreductase" evidence="2">
    <location>
        <begin position="20"/>
        <end position="383"/>
    </location>
</feature>
<dbReference type="Gene3D" id="3.30.9.10">
    <property type="entry name" value="D-Amino Acid Oxidase, subunit A, domain 2"/>
    <property type="match status" value="1"/>
</dbReference>
<dbReference type="STRING" id="1121003.SAMN03080618_00511"/>
<dbReference type="Pfam" id="PF01266">
    <property type="entry name" value="DAO"/>
    <property type="match status" value="1"/>
</dbReference>
<dbReference type="EMBL" id="FORF01000002">
    <property type="protein sequence ID" value="SFI45593.1"/>
    <property type="molecule type" value="Genomic_DNA"/>
</dbReference>
<dbReference type="GO" id="GO:0016491">
    <property type="term" value="F:oxidoreductase activity"/>
    <property type="evidence" value="ECO:0007669"/>
    <property type="project" value="UniProtKB-KW"/>
</dbReference>
<dbReference type="GO" id="GO:0005737">
    <property type="term" value="C:cytoplasm"/>
    <property type="evidence" value="ECO:0007669"/>
    <property type="project" value="TreeGrafter"/>
</dbReference>
<dbReference type="Gene3D" id="3.50.50.60">
    <property type="entry name" value="FAD/NAD(P)-binding domain"/>
    <property type="match status" value="1"/>
</dbReference>
<dbReference type="PROSITE" id="PS51257">
    <property type="entry name" value="PROKAR_LIPOPROTEIN"/>
    <property type="match status" value="1"/>
</dbReference>
<reference evidence="4" key="1">
    <citation type="submission" date="2016-10" db="EMBL/GenBank/DDBJ databases">
        <authorList>
            <person name="Varghese N."/>
            <person name="Submissions S."/>
        </authorList>
    </citation>
    <scope>NUCLEOTIDE SEQUENCE [LARGE SCALE GENOMIC DNA]</scope>
    <source>
        <strain evidence="4">DSM 21857</strain>
    </source>
</reference>
<dbReference type="PANTHER" id="PTHR13847:SF287">
    <property type="entry name" value="FAD-DEPENDENT OXIDOREDUCTASE DOMAIN-CONTAINING PROTEIN 1"/>
    <property type="match status" value="1"/>
</dbReference>
<evidence type="ECO:0000313" key="3">
    <source>
        <dbReference type="EMBL" id="SFI45593.1"/>
    </source>
</evidence>
<dbReference type="InterPro" id="IPR006076">
    <property type="entry name" value="FAD-dep_OxRdtase"/>
</dbReference>
<protein>
    <submittedName>
        <fullName evidence="3">FAD dependent oxidoreductase</fullName>
    </submittedName>
</protein>
<dbReference type="Proteomes" id="UP000242763">
    <property type="component" value="Unassembled WGS sequence"/>
</dbReference>
<proteinExistence type="predicted"/>
<evidence type="ECO:0000256" key="1">
    <source>
        <dbReference type="ARBA" id="ARBA00023002"/>
    </source>
</evidence>
<sequence length="429" mass="46043">MVEHMKFDDLEIAHEAQNVHVVVVGAGIAGCAAAFHLLRSGVGKVTIIDPVEPGGSTTSAGAGFVSHWSAGMIDMGPEGLTLQQYGLDFYRALAELGQDIGYRARGTLMLSLTPEGHEQHVRPVLESVHAPKEMQALDPAGIEKLTQGLVDTSRLYSAAYNPHGIQLETGKAIAVLGDLIREAGANMLIGSSVTGVEEHASGVRVTLSEGDVIEADAVILAAGAWNNSVLEQTGWKLPLLRVVATRILTDNRGLPGVSPTIQCRELRLWLRESYGSVLWGTAMGYRPFYQLVGDIKREPPAGHQNFPELVEALHAHQRDVLEDYFPSLVGSSVQECVQGIACYTPDNALLVGRVPGTKRIVVAGGDNESGVTHGPGMGRLAAEIATGRKVIADPHRFRLDRFEPAAFPDEAAVAAALEQHRVLRFREEA</sequence>
<keyword evidence="1" id="KW-0560">Oxidoreductase</keyword>
<organism evidence="3 4">
    <name type="scientific">Aquamicrobium aerolatum DSM 21857</name>
    <dbReference type="NCBI Taxonomy" id="1121003"/>
    <lineage>
        <taxon>Bacteria</taxon>
        <taxon>Pseudomonadati</taxon>
        <taxon>Pseudomonadota</taxon>
        <taxon>Alphaproteobacteria</taxon>
        <taxon>Hyphomicrobiales</taxon>
        <taxon>Phyllobacteriaceae</taxon>
        <taxon>Aerobium</taxon>
    </lineage>
</organism>
<dbReference type="InterPro" id="IPR036188">
    <property type="entry name" value="FAD/NAD-bd_sf"/>
</dbReference>
<gene>
    <name evidence="3" type="ORF">SAMN03080618_00511</name>
</gene>
<dbReference type="AlphaFoldDB" id="A0A1I3ICV2"/>
<name>A0A1I3ICV2_9HYPH</name>
<dbReference type="PANTHER" id="PTHR13847">
    <property type="entry name" value="SARCOSINE DEHYDROGENASE-RELATED"/>
    <property type="match status" value="1"/>
</dbReference>
<keyword evidence="4" id="KW-1185">Reference proteome</keyword>
<dbReference type="SUPFAM" id="SSF51905">
    <property type="entry name" value="FAD/NAD(P)-binding domain"/>
    <property type="match status" value="1"/>
</dbReference>
<evidence type="ECO:0000259" key="2">
    <source>
        <dbReference type="Pfam" id="PF01266"/>
    </source>
</evidence>